<reference evidence="2 3" key="1">
    <citation type="journal article" date="2011" name="Science">
        <title>The Selaginella genome identifies genetic changes associated with the evolution of vascular plants.</title>
        <authorList>
            <person name="Banks J.A."/>
            <person name="Nishiyama T."/>
            <person name="Hasebe M."/>
            <person name="Bowman J.L."/>
            <person name="Gribskov M."/>
            <person name="dePamphilis C."/>
            <person name="Albert V.A."/>
            <person name="Aono N."/>
            <person name="Aoyama T."/>
            <person name="Ambrose B.A."/>
            <person name="Ashton N.W."/>
            <person name="Axtell M.J."/>
            <person name="Barker E."/>
            <person name="Barker M.S."/>
            <person name="Bennetzen J.L."/>
            <person name="Bonawitz N.D."/>
            <person name="Chapple C."/>
            <person name="Cheng C."/>
            <person name="Correa L.G."/>
            <person name="Dacre M."/>
            <person name="DeBarry J."/>
            <person name="Dreyer I."/>
            <person name="Elias M."/>
            <person name="Engstrom E.M."/>
            <person name="Estelle M."/>
            <person name="Feng L."/>
            <person name="Finet C."/>
            <person name="Floyd S.K."/>
            <person name="Frommer W.B."/>
            <person name="Fujita T."/>
            <person name="Gramzow L."/>
            <person name="Gutensohn M."/>
            <person name="Harholt J."/>
            <person name="Hattori M."/>
            <person name="Heyl A."/>
            <person name="Hirai T."/>
            <person name="Hiwatashi Y."/>
            <person name="Ishikawa M."/>
            <person name="Iwata M."/>
            <person name="Karol K.G."/>
            <person name="Koehler B."/>
            <person name="Kolukisaoglu U."/>
            <person name="Kubo M."/>
            <person name="Kurata T."/>
            <person name="Lalonde S."/>
            <person name="Li K."/>
            <person name="Li Y."/>
            <person name="Litt A."/>
            <person name="Lyons E."/>
            <person name="Manning G."/>
            <person name="Maruyama T."/>
            <person name="Michael T.P."/>
            <person name="Mikami K."/>
            <person name="Miyazaki S."/>
            <person name="Morinaga S."/>
            <person name="Murata T."/>
            <person name="Mueller-Roeber B."/>
            <person name="Nelson D.R."/>
            <person name="Obara M."/>
            <person name="Oguri Y."/>
            <person name="Olmstead R.G."/>
            <person name="Onodera N."/>
            <person name="Petersen B.L."/>
            <person name="Pils B."/>
            <person name="Prigge M."/>
            <person name="Rensing S.A."/>
            <person name="Riano-Pachon D.M."/>
            <person name="Roberts A.W."/>
            <person name="Sato Y."/>
            <person name="Scheller H.V."/>
            <person name="Schulz B."/>
            <person name="Schulz C."/>
            <person name="Shakirov E.V."/>
            <person name="Shibagaki N."/>
            <person name="Shinohara N."/>
            <person name="Shippen D.E."/>
            <person name="Soerensen I."/>
            <person name="Sotooka R."/>
            <person name="Sugimoto N."/>
            <person name="Sugita M."/>
            <person name="Sumikawa N."/>
            <person name="Tanurdzic M."/>
            <person name="Theissen G."/>
            <person name="Ulvskov P."/>
            <person name="Wakazuki S."/>
            <person name="Weng J.K."/>
            <person name="Willats W.W."/>
            <person name="Wipf D."/>
            <person name="Wolf P.G."/>
            <person name="Yang L."/>
            <person name="Zimmer A.D."/>
            <person name="Zhu Q."/>
            <person name="Mitros T."/>
            <person name="Hellsten U."/>
            <person name="Loque D."/>
            <person name="Otillar R."/>
            <person name="Salamov A."/>
            <person name="Schmutz J."/>
            <person name="Shapiro H."/>
            <person name="Lindquist E."/>
            <person name="Lucas S."/>
            <person name="Rokhsar D."/>
            <person name="Grigoriev I.V."/>
        </authorList>
    </citation>
    <scope>NUCLEOTIDE SEQUENCE [LARGE SCALE GENOMIC DNA]</scope>
</reference>
<dbReference type="Proteomes" id="UP000001514">
    <property type="component" value="Unassembled WGS sequence"/>
</dbReference>
<dbReference type="InterPro" id="IPR006145">
    <property type="entry name" value="PsdUridine_synth_RsuA/RluA"/>
</dbReference>
<evidence type="ECO:0000313" key="2">
    <source>
        <dbReference type="EMBL" id="EFJ18898.1"/>
    </source>
</evidence>
<evidence type="ECO:0000259" key="1">
    <source>
        <dbReference type="Pfam" id="PF00849"/>
    </source>
</evidence>
<sequence>YDRLLPCPGDDLPVRIEHLFVEKNGNVVDYLCQALSLPSLYVNDLIEFGAVYHALRCSEPPETAPKEHMEFYKRALAMDLPRVKGMSVQESQKARRIVSKHEEVEAGSYMRVHVHPRRFPRQETLAGCFFSLVYTRVFFVVRCYEVDWKSRILAENDLFVVLDKPAGVSVGGSVDNLEESCVTFASRALGMAFPLLVTHQIDNCTEGCVVLAKDKDFVSNFNRLLRTRKVDKRYLVLAASPVPLGIVSHYMRPDHFAPHLLSQDKRQGWHLCSMEVLQCHQVEWPSEARLRENGVSNCELEHDGHAYECEVKLLTGKTHQVRAQFAALGAPILGDTIYIPAAIARRQNRAIDPVLRDDGQWSEEREERWILHHGSSAPKLAIGLQASSISWIGDTTIDILLVDEEPIDRESSQSNFSFHASSPWWRAT</sequence>
<dbReference type="SUPFAM" id="SSF55120">
    <property type="entry name" value="Pseudouridine synthase"/>
    <property type="match status" value="1"/>
</dbReference>
<dbReference type="EMBL" id="GL377608">
    <property type="protein sequence ID" value="EFJ18898.1"/>
    <property type="molecule type" value="Genomic_DNA"/>
</dbReference>
<protein>
    <recommendedName>
        <fullName evidence="1">Pseudouridine synthase RsuA/RluA-like domain-containing protein</fullName>
    </recommendedName>
</protein>
<dbReference type="KEGG" id="smo:SELMODRAFT_111763"/>
<dbReference type="eggNOG" id="KOG1919">
    <property type="taxonomic scope" value="Eukaryota"/>
</dbReference>
<feature type="non-terminal residue" evidence="2">
    <location>
        <position position="1"/>
    </location>
</feature>
<dbReference type="OMA" id="GEHHSYK"/>
<organism evidence="3">
    <name type="scientific">Selaginella moellendorffii</name>
    <name type="common">Spikemoss</name>
    <dbReference type="NCBI Taxonomy" id="88036"/>
    <lineage>
        <taxon>Eukaryota</taxon>
        <taxon>Viridiplantae</taxon>
        <taxon>Streptophyta</taxon>
        <taxon>Embryophyta</taxon>
        <taxon>Tracheophyta</taxon>
        <taxon>Lycopodiopsida</taxon>
        <taxon>Selaginellales</taxon>
        <taxon>Selaginellaceae</taxon>
        <taxon>Selaginella</taxon>
    </lineage>
</organism>
<dbReference type="InterPro" id="IPR020103">
    <property type="entry name" value="PsdUridine_synth_cat_dom_sf"/>
</dbReference>
<name>D8S9X0_SELML</name>
<dbReference type="AlphaFoldDB" id="D8S9X0"/>
<dbReference type="GO" id="GO:0009982">
    <property type="term" value="F:pseudouridine synthase activity"/>
    <property type="evidence" value="ECO:0000318"/>
    <property type="project" value="GO_Central"/>
</dbReference>
<dbReference type="Gramene" id="EFJ18898">
    <property type="protein sequence ID" value="EFJ18898"/>
    <property type="gene ID" value="SELMODRAFT_111763"/>
</dbReference>
<dbReference type="InParanoid" id="D8S9X0"/>
<feature type="domain" description="Pseudouridine synthase RsuA/RluA-like" evidence="1">
    <location>
        <begin position="159"/>
        <end position="327"/>
    </location>
</feature>
<dbReference type="STRING" id="88036.D8S9X0"/>
<dbReference type="GO" id="GO:0003723">
    <property type="term" value="F:RNA binding"/>
    <property type="evidence" value="ECO:0007669"/>
    <property type="project" value="InterPro"/>
</dbReference>
<dbReference type="HOGENOM" id="CLU_055064_0_0_1"/>
<dbReference type="CDD" id="cd02869">
    <property type="entry name" value="PseudoU_synth_RluA_like"/>
    <property type="match status" value="1"/>
</dbReference>
<gene>
    <name evidence="2" type="ORF">SELMODRAFT_111763</name>
</gene>
<dbReference type="PANTHER" id="PTHR21600">
    <property type="entry name" value="MITOCHONDRIAL RNA PSEUDOURIDINE SYNTHASE"/>
    <property type="match status" value="1"/>
</dbReference>
<evidence type="ECO:0000313" key="3">
    <source>
        <dbReference type="Proteomes" id="UP000001514"/>
    </source>
</evidence>
<proteinExistence type="predicted"/>
<dbReference type="InterPro" id="IPR050188">
    <property type="entry name" value="RluA_PseudoU_synthase"/>
</dbReference>
<keyword evidence="3" id="KW-1185">Reference proteome</keyword>
<accession>D8S9X0</accession>
<dbReference type="GO" id="GO:0000455">
    <property type="term" value="P:enzyme-directed rRNA pseudouridine synthesis"/>
    <property type="evidence" value="ECO:0000318"/>
    <property type="project" value="GO_Central"/>
</dbReference>
<dbReference type="Gene3D" id="3.30.2350.10">
    <property type="entry name" value="Pseudouridine synthase"/>
    <property type="match status" value="1"/>
</dbReference>
<dbReference type="PANTHER" id="PTHR21600:SF52">
    <property type="entry name" value="PSEUDOURIDINE SYNTHASE RSUA_RLUA-LIKE DOMAIN-CONTAINING PROTEIN"/>
    <property type="match status" value="1"/>
</dbReference>
<dbReference type="Pfam" id="PF00849">
    <property type="entry name" value="PseudoU_synth_2"/>
    <property type="match status" value="1"/>
</dbReference>